<evidence type="ECO:0000256" key="1">
    <source>
        <dbReference type="SAM" id="MobiDB-lite"/>
    </source>
</evidence>
<evidence type="ECO:0008006" key="5">
    <source>
        <dbReference type="Google" id="ProtNLM"/>
    </source>
</evidence>
<evidence type="ECO:0000313" key="3">
    <source>
        <dbReference type="EMBL" id="KAK0751164.1"/>
    </source>
</evidence>
<evidence type="ECO:0000256" key="2">
    <source>
        <dbReference type="SAM" id="Phobius"/>
    </source>
</evidence>
<comment type="caution">
    <text evidence="3">The sequence shown here is derived from an EMBL/GenBank/DDBJ whole genome shotgun (WGS) entry which is preliminary data.</text>
</comment>
<sequence length="646" mass="71221">MRSPWAVARAPQRKTLKRVAIATVLLVIVFLFFSNIPTDVPIRYRRPGFIPGDGTNLRPPAPPRAMPGANKPLRAPNWGGKPKDATPKDRVSVPPGGYDGPIQFMTLGGSLSAISDTGGDSAINKNIVFAASSLQSVALLLPMACQMGAELRVYVHFALMSRSEMTMDEFRQVNGVDESCHIIFHDARPDHAADMSEVRFSKTVLRAMYHINYYVHPQAVIVDASSSESGLFIEAMRVQTRSMSVPLLELPESSAQQLGWMTKLDSASLAAWHKLNIDILIHAAPGTSGNLIRLLKSLAAADFSASPAPHLTIELPNKVDAATASFLDTFQWPPAGVYNPTNIRQLTLRHRIHHKGVTEEDSTIRFLESFWPTQPKTSHVLVLSPQVELSPWFFHYVKYTVLEYIHSTAAVTQQWDARLFGISLNLPSTQLDNIKPFTPPKSPKSASPTPDTSFFWQAPNSNAVLYTGQKWVELHAFASRLLETRQSPLPAIFTDKRVSKRFPSWLEHALKLCRARGYWTLYPSSMTARNLAVVHGELYRAPEEYEDELRPAAGDSRTGGRRKEGILAPGPLLDSLPGGGELPGFDDMALLAWDGRAMTLGEVDGMADKYAGELRRAIGGCERLTVRELGPRPDAGDLFCIGEEGV</sequence>
<protein>
    <recommendedName>
        <fullName evidence="5">Glycosyltransferase 2</fullName>
    </recommendedName>
</protein>
<evidence type="ECO:0000313" key="4">
    <source>
        <dbReference type="Proteomes" id="UP001172155"/>
    </source>
</evidence>
<accession>A0AA40F4X7</accession>
<reference evidence="3" key="1">
    <citation type="submission" date="2023-06" db="EMBL/GenBank/DDBJ databases">
        <title>Genome-scale phylogeny and comparative genomics of the fungal order Sordariales.</title>
        <authorList>
            <consortium name="Lawrence Berkeley National Laboratory"/>
            <person name="Hensen N."/>
            <person name="Bonometti L."/>
            <person name="Westerberg I."/>
            <person name="Brannstrom I.O."/>
            <person name="Guillou S."/>
            <person name="Cros-Aarteil S."/>
            <person name="Calhoun S."/>
            <person name="Haridas S."/>
            <person name="Kuo A."/>
            <person name="Mondo S."/>
            <person name="Pangilinan J."/>
            <person name="Riley R."/>
            <person name="LaButti K."/>
            <person name="Andreopoulos B."/>
            <person name="Lipzen A."/>
            <person name="Chen C."/>
            <person name="Yanf M."/>
            <person name="Daum C."/>
            <person name="Ng V."/>
            <person name="Clum A."/>
            <person name="Steindorff A."/>
            <person name="Ohm R."/>
            <person name="Martin F."/>
            <person name="Silar P."/>
            <person name="Natvig D."/>
            <person name="Lalanne C."/>
            <person name="Gautier V."/>
            <person name="Ament-velasquez S.L."/>
            <person name="Kruys A."/>
            <person name="Hutchinson M.I."/>
            <person name="Powell A.J."/>
            <person name="Barry K."/>
            <person name="Miller A.N."/>
            <person name="Grigoriev I.V."/>
            <person name="Debuchy R."/>
            <person name="Gladieux P."/>
            <person name="Thoren M.H."/>
            <person name="Johannesson H."/>
        </authorList>
    </citation>
    <scope>NUCLEOTIDE SEQUENCE</scope>
    <source>
        <strain evidence="3">SMH3187-1</strain>
    </source>
</reference>
<feature type="transmembrane region" description="Helical" evidence="2">
    <location>
        <begin position="19"/>
        <end position="36"/>
    </location>
</feature>
<keyword evidence="2" id="KW-0472">Membrane</keyword>
<proteinExistence type="predicted"/>
<dbReference type="PANTHER" id="PTHR33604:SF3">
    <property type="entry name" value="OSJNBA0004B13.7 PROTEIN"/>
    <property type="match status" value="1"/>
</dbReference>
<gene>
    <name evidence="3" type="ORF">B0T18DRAFT_435643</name>
</gene>
<dbReference type="PANTHER" id="PTHR33604">
    <property type="entry name" value="OSJNBA0004B13.7 PROTEIN"/>
    <property type="match status" value="1"/>
</dbReference>
<dbReference type="AlphaFoldDB" id="A0AA40F4X7"/>
<dbReference type="Proteomes" id="UP001172155">
    <property type="component" value="Unassembled WGS sequence"/>
</dbReference>
<feature type="region of interest" description="Disordered" evidence="1">
    <location>
        <begin position="51"/>
        <end position="91"/>
    </location>
</feature>
<dbReference type="EMBL" id="JAUKUD010000002">
    <property type="protein sequence ID" value="KAK0751164.1"/>
    <property type="molecule type" value="Genomic_DNA"/>
</dbReference>
<keyword evidence="4" id="KW-1185">Reference proteome</keyword>
<keyword evidence="2" id="KW-1133">Transmembrane helix</keyword>
<name>A0AA40F4X7_9PEZI</name>
<feature type="compositionally biased region" description="Basic and acidic residues" evidence="1">
    <location>
        <begin position="81"/>
        <end position="91"/>
    </location>
</feature>
<organism evidence="3 4">
    <name type="scientific">Schizothecium vesticola</name>
    <dbReference type="NCBI Taxonomy" id="314040"/>
    <lineage>
        <taxon>Eukaryota</taxon>
        <taxon>Fungi</taxon>
        <taxon>Dikarya</taxon>
        <taxon>Ascomycota</taxon>
        <taxon>Pezizomycotina</taxon>
        <taxon>Sordariomycetes</taxon>
        <taxon>Sordariomycetidae</taxon>
        <taxon>Sordariales</taxon>
        <taxon>Schizotheciaceae</taxon>
        <taxon>Schizothecium</taxon>
    </lineage>
</organism>
<keyword evidence="2" id="KW-0812">Transmembrane</keyword>